<sequence length="277" mass="29345">MDKTYTSVSSFDGGDRRPGPAGPLDRLRRLIAPERGDREDTQLAVALCFVAGMTNAGGFLAVGQYTSHMSGVVSGLADNLVLGATDLVLMGLSALGAFLAGAACSAILINWGRRRANTSQYALPLSLEAALLLLFGAMGMLRPAVPYFLNVAVPLLCFIMGLQNAIITKISRARIRTTHLTGMVTDIGIELGKMLYWNRRTADAVIAAGQDATRVHADLAKLRLLASLVGSFFIGGVLGALGFKVIGFSVTVPLALLLLLLAIVPLIDDLRRAPARR</sequence>
<accession>A0A560G1L2</accession>
<dbReference type="Proteomes" id="UP000316545">
    <property type="component" value="Unassembled WGS sequence"/>
</dbReference>
<keyword evidence="2" id="KW-0472">Membrane</keyword>
<name>A0A560G1L2_9PROT</name>
<dbReference type="EMBL" id="VITO01000006">
    <property type="protein sequence ID" value="TWB27785.1"/>
    <property type="molecule type" value="Genomic_DNA"/>
</dbReference>
<feature type="transmembrane region" description="Helical" evidence="2">
    <location>
        <begin position="121"/>
        <end position="141"/>
    </location>
</feature>
<dbReference type="PANTHER" id="PTHR37314">
    <property type="entry name" value="SLR0142 PROTEIN"/>
    <property type="match status" value="1"/>
</dbReference>
<keyword evidence="2" id="KW-1133">Transmembrane helix</keyword>
<reference evidence="3 4" key="1">
    <citation type="submission" date="2019-06" db="EMBL/GenBank/DDBJ databases">
        <title>Genomic Encyclopedia of Type Strains, Phase IV (KMG-V): Genome sequencing to study the core and pangenomes of soil and plant-associated prokaryotes.</title>
        <authorList>
            <person name="Whitman W."/>
        </authorList>
    </citation>
    <scope>NUCLEOTIDE SEQUENCE [LARGE SCALE GENOMIC DNA]</scope>
    <source>
        <strain evidence="3 4">BR 11865</strain>
    </source>
</reference>
<protein>
    <submittedName>
        <fullName evidence="3">Uncharacterized membrane protein YoaK (UPF0700 family)</fullName>
    </submittedName>
</protein>
<proteinExistence type="predicted"/>
<comment type="caution">
    <text evidence="3">The sequence shown here is derived from an EMBL/GenBank/DDBJ whole genome shotgun (WGS) entry which is preliminary data.</text>
</comment>
<evidence type="ECO:0000256" key="2">
    <source>
        <dbReference type="SAM" id="Phobius"/>
    </source>
</evidence>
<feature type="transmembrane region" description="Helical" evidence="2">
    <location>
        <begin position="87"/>
        <end position="109"/>
    </location>
</feature>
<evidence type="ECO:0000313" key="3">
    <source>
        <dbReference type="EMBL" id="TWB27785.1"/>
    </source>
</evidence>
<feature type="transmembrane region" description="Helical" evidence="2">
    <location>
        <begin position="248"/>
        <end position="267"/>
    </location>
</feature>
<feature type="transmembrane region" description="Helical" evidence="2">
    <location>
        <begin position="43"/>
        <end position="67"/>
    </location>
</feature>
<organism evidence="3 4">
    <name type="scientific">Nitrospirillum amazonense</name>
    <dbReference type="NCBI Taxonomy" id="28077"/>
    <lineage>
        <taxon>Bacteria</taxon>
        <taxon>Pseudomonadati</taxon>
        <taxon>Pseudomonadota</taxon>
        <taxon>Alphaproteobacteria</taxon>
        <taxon>Rhodospirillales</taxon>
        <taxon>Azospirillaceae</taxon>
        <taxon>Nitrospirillum</taxon>
    </lineage>
</organism>
<feature type="transmembrane region" description="Helical" evidence="2">
    <location>
        <begin position="224"/>
        <end position="242"/>
    </location>
</feature>
<feature type="compositionally biased region" description="Polar residues" evidence="1">
    <location>
        <begin position="1"/>
        <end position="10"/>
    </location>
</feature>
<keyword evidence="2" id="KW-0812">Transmembrane</keyword>
<evidence type="ECO:0000256" key="1">
    <source>
        <dbReference type="SAM" id="MobiDB-lite"/>
    </source>
</evidence>
<dbReference type="PANTHER" id="PTHR37314:SF4">
    <property type="entry name" value="UPF0700 TRANSMEMBRANE PROTEIN YOAK"/>
    <property type="match status" value="1"/>
</dbReference>
<feature type="transmembrane region" description="Helical" evidence="2">
    <location>
        <begin position="147"/>
        <end position="167"/>
    </location>
</feature>
<evidence type="ECO:0000313" key="4">
    <source>
        <dbReference type="Proteomes" id="UP000316545"/>
    </source>
</evidence>
<dbReference type="Pfam" id="PF06912">
    <property type="entry name" value="DUF1275"/>
    <property type="match status" value="1"/>
</dbReference>
<dbReference type="AlphaFoldDB" id="A0A560G1L2"/>
<feature type="region of interest" description="Disordered" evidence="1">
    <location>
        <begin position="1"/>
        <end position="25"/>
    </location>
</feature>
<gene>
    <name evidence="3" type="ORF">FBZ88_106250</name>
</gene>
<keyword evidence="4" id="KW-1185">Reference proteome</keyword>
<dbReference type="InterPro" id="IPR010699">
    <property type="entry name" value="DUF1275"/>
</dbReference>